<feature type="transmembrane region" description="Helical" evidence="1">
    <location>
        <begin position="135"/>
        <end position="160"/>
    </location>
</feature>
<organism evidence="2 3">
    <name type="scientific">Echinicola arenosa</name>
    <dbReference type="NCBI Taxonomy" id="2774144"/>
    <lineage>
        <taxon>Bacteria</taxon>
        <taxon>Pseudomonadati</taxon>
        <taxon>Bacteroidota</taxon>
        <taxon>Cytophagia</taxon>
        <taxon>Cytophagales</taxon>
        <taxon>Cyclobacteriaceae</taxon>
        <taxon>Echinicola</taxon>
    </lineage>
</organism>
<sequence length="292" mass="33575">MTNEEKQAAEKNIRWAWICGIISAFVTLIVGILGHYNDDFRYQYGYDLWSILDVLLIGGLTYGIFKKNRYSALCMLIYFVGSKLLGIVESGNTSGLILAVGFGVVYYRATVSCFRLHKDAVKQGEMEPTSKKRGTAFYVGMSIAGFLGLCLVILMVLGLMSPEIEVIPGRQVDKEYVNFLRTEGLLEGLEEMHYWYSDGFSDFKQGFYFFSDQKVVVYNESWFEPAIIIPYEQILDISFERDPSFFEDSRITLYLDDESSVYFPVSSENDGDMKYYEKLREVWNEKVGQHED</sequence>
<feature type="transmembrane region" description="Helical" evidence="1">
    <location>
        <begin position="48"/>
        <end position="65"/>
    </location>
</feature>
<feature type="transmembrane region" description="Helical" evidence="1">
    <location>
        <begin position="15"/>
        <end position="36"/>
    </location>
</feature>
<keyword evidence="1" id="KW-0812">Transmembrane</keyword>
<proteinExistence type="predicted"/>
<keyword evidence="1" id="KW-0472">Membrane</keyword>
<evidence type="ECO:0000313" key="3">
    <source>
        <dbReference type="Proteomes" id="UP000647133"/>
    </source>
</evidence>
<evidence type="ECO:0000313" key="2">
    <source>
        <dbReference type="EMBL" id="MBD8488936.1"/>
    </source>
</evidence>
<evidence type="ECO:0000256" key="1">
    <source>
        <dbReference type="SAM" id="Phobius"/>
    </source>
</evidence>
<dbReference type="Proteomes" id="UP000647133">
    <property type="component" value="Unassembled WGS sequence"/>
</dbReference>
<comment type="caution">
    <text evidence="2">The sequence shown here is derived from an EMBL/GenBank/DDBJ whole genome shotgun (WGS) entry which is preliminary data.</text>
</comment>
<feature type="transmembrane region" description="Helical" evidence="1">
    <location>
        <begin position="94"/>
        <end position="114"/>
    </location>
</feature>
<gene>
    <name evidence="2" type="ORF">IFO69_09285</name>
</gene>
<dbReference type="RefSeq" id="WP_192009783.1">
    <property type="nucleotide sequence ID" value="NZ_JACYTQ010000002.1"/>
</dbReference>
<keyword evidence="3" id="KW-1185">Reference proteome</keyword>
<keyword evidence="1" id="KW-1133">Transmembrane helix</keyword>
<feature type="transmembrane region" description="Helical" evidence="1">
    <location>
        <begin position="70"/>
        <end position="88"/>
    </location>
</feature>
<dbReference type="EMBL" id="JACYTQ010000002">
    <property type="protein sequence ID" value="MBD8488936.1"/>
    <property type="molecule type" value="Genomic_DNA"/>
</dbReference>
<reference evidence="2 3" key="1">
    <citation type="submission" date="2020-09" db="EMBL/GenBank/DDBJ databases">
        <title>Echinicola sp. CAU 1574 isolated from sand of Sido Beach.</title>
        <authorList>
            <person name="Kim W."/>
        </authorList>
    </citation>
    <scope>NUCLEOTIDE SEQUENCE [LARGE SCALE GENOMIC DNA]</scope>
    <source>
        <strain evidence="2 3">CAU 1574</strain>
    </source>
</reference>
<protein>
    <submittedName>
        <fullName evidence="2">Uncharacterized protein</fullName>
    </submittedName>
</protein>
<accession>A0ABR9AJG5</accession>
<name>A0ABR9AJG5_9BACT</name>